<dbReference type="SUPFAM" id="SSF53649">
    <property type="entry name" value="Alkaline phosphatase-like"/>
    <property type="match status" value="1"/>
</dbReference>
<evidence type="ECO:0000259" key="3">
    <source>
        <dbReference type="Pfam" id="PF00884"/>
    </source>
</evidence>
<dbReference type="InterPro" id="IPR000917">
    <property type="entry name" value="Sulfatase_N"/>
</dbReference>
<name>A0A6B2M138_9BACT</name>
<accession>A0A6B2M138</accession>
<evidence type="ECO:0000256" key="1">
    <source>
        <dbReference type="ARBA" id="ARBA00008779"/>
    </source>
</evidence>
<dbReference type="PANTHER" id="PTHR43751:SF7">
    <property type="entry name" value="ARYLSULPHATASE A"/>
    <property type="match status" value="1"/>
</dbReference>
<dbReference type="PANTHER" id="PTHR43751">
    <property type="entry name" value="SULFATASE"/>
    <property type="match status" value="1"/>
</dbReference>
<dbReference type="AlphaFoldDB" id="A0A6B2M138"/>
<organism evidence="4 5">
    <name type="scientific">Oceanipulchritudo coccoides</name>
    <dbReference type="NCBI Taxonomy" id="2706888"/>
    <lineage>
        <taxon>Bacteria</taxon>
        <taxon>Pseudomonadati</taxon>
        <taxon>Verrucomicrobiota</taxon>
        <taxon>Opitutia</taxon>
        <taxon>Puniceicoccales</taxon>
        <taxon>Oceanipulchritudinaceae</taxon>
        <taxon>Oceanipulchritudo</taxon>
    </lineage>
</organism>
<dbReference type="CDD" id="cd16143">
    <property type="entry name" value="ARS_like"/>
    <property type="match status" value="1"/>
</dbReference>
<dbReference type="RefSeq" id="WP_163962468.1">
    <property type="nucleotide sequence ID" value="NZ_JAAGNX010000001.1"/>
</dbReference>
<dbReference type="EMBL" id="JAAGNX010000001">
    <property type="protein sequence ID" value="NDV61485.1"/>
    <property type="molecule type" value="Genomic_DNA"/>
</dbReference>
<keyword evidence="2" id="KW-0378">Hydrolase</keyword>
<dbReference type="InterPro" id="IPR024607">
    <property type="entry name" value="Sulfatase_CS"/>
</dbReference>
<comment type="similarity">
    <text evidence="1">Belongs to the sulfatase family.</text>
</comment>
<dbReference type="Gene3D" id="3.40.720.10">
    <property type="entry name" value="Alkaline Phosphatase, subunit A"/>
    <property type="match status" value="1"/>
</dbReference>
<feature type="domain" description="Sulfatase N-terminal" evidence="3">
    <location>
        <begin position="4"/>
        <end position="377"/>
    </location>
</feature>
<evidence type="ECO:0000256" key="2">
    <source>
        <dbReference type="ARBA" id="ARBA00022801"/>
    </source>
</evidence>
<dbReference type="GO" id="GO:0016787">
    <property type="term" value="F:hydrolase activity"/>
    <property type="evidence" value="ECO:0007669"/>
    <property type="project" value="UniProtKB-KW"/>
</dbReference>
<reference evidence="4 5" key="1">
    <citation type="submission" date="2020-02" db="EMBL/GenBank/DDBJ databases">
        <title>Albibacoteraceae fam. nov., the first described family within the subdivision 4 Verrucomicrobia.</title>
        <authorList>
            <person name="Xi F."/>
        </authorList>
    </citation>
    <scope>NUCLEOTIDE SEQUENCE [LARGE SCALE GENOMIC DNA]</scope>
    <source>
        <strain evidence="4 5">CK1056</strain>
    </source>
</reference>
<keyword evidence="5" id="KW-1185">Reference proteome</keyword>
<gene>
    <name evidence="4" type="ORF">G0Q06_03380</name>
</gene>
<dbReference type="PROSITE" id="PS00523">
    <property type="entry name" value="SULFATASE_1"/>
    <property type="match status" value="1"/>
</dbReference>
<evidence type="ECO:0000313" key="5">
    <source>
        <dbReference type="Proteomes" id="UP000478417"/>
    </source>
</evidence>
<evidence type="ECO:0000313" key="4">
    <source>
        <dbReference type="EMBL" id="NDV61485.1"/>
    </source>
</evidence>
<sequence length="491" mass="53427">MKKPNFIIIYADDLGFGDLGCYGASGIPTPNLDKMAQEGQRFNNAYATAATCTPSRYSLLTGCYPWRNPRAKILQGDAPMIIGKDERTLPGTLKEAGYRSAVIGKWHIGLGDGKINWNGEIHPTPLDVGFDESYIMAATNDRVPCVYVDGRTVENLDPSDPLEVYYGGENPFPEVPTGKDNPELLRMSHSDAQHYDTIVNGVGRIGFCRGGKAAEWDDETMTDIFLERSKDFITRNRDNPFFLYYALHQPHVPRIPSPRFAGSTEKGPRGDVIAELDWCVGEVLAHLKAEGIDEDTIVVFSSDNGPVIDDGYLDQAGELCGDHKPAGPLRGGKYSLFDGGTRVPMILRAPGRVAPGENSALISHADFLASFATMAGVTIPRSETADSLDMSAQLQGLEPVGRDNLVTEGFGTKTVVRQGNWVYIPPHEGPPMMESKGIETGNLMSPQLYDLGTDIGQRANVAEKHPDIVAALDALLEEIHGETIPDGHRNA</sequence>
<dbReference type="InterPro" id="IPR017850">
    <property type="entry name" value="Alkaline_phosphatase_core_sf"/>
</dbReference>
<dbReference type="Gene3D" id="3.30.1120.10">
    <property type="match status" value="1"/>
</dbReference>
<comment type="caution">
    <text evidence="4">The sequence shown here is derived from an EMBL/GenBank/DDBJ whole genome shotgun (WGS) entry which is preliminary data.</text>
</comment>
<proteinExistence type="inferred from homology"/>
<dbReference type="PROSITE" id="PS00149">
    <property type="entry name" value="SULFATASE_2"/>
    <property type="match status" value="1"/>
</dbReference>
<protein>
    <submittedName>
        <fullName evidence="4">Arylsulfatase</fullName>
    </submittedName>
</protein>
<dbReference type="InterPro" id="IPR052701">
    <property type="entry name" value="GAG_Ulvan_Degrading_Sulfatases"/>
</dbReference>
<dbReference type="Pfam" id="PF00884">
    <property type="entry name" value="Sulfatase"/>
    <property type="match status" value="1"/>
</dbReference>
<dbReference type="Proteomes" id="UP000478417">
    <property type="component" value="Unassembled WGS sequence"/>
</dbReference>